<dbReference type="RefSeq" id="WP_395507520.1">
    <property type="nucleotide sequence ID" value="NZ_JBBDHD010000001.1"/>
</dbReference>
<dbReference type="Proteomes" id="UP001610631">
    <property type="component" value="Unassembled WGS sequence"/>
</dbReference>
<organism evidence="3 4">
    <name type="scientific">Streptomyces racemochromogenes</name>
    <dbReference type="NCBI Taxonomy" id="67353"/>
    <lineage>
        <taxon>Bacteria</taxon>
        <taxon>Bacillati</taxon>
        <taxon>Actinomycetota</taxon>
        <taxon>Actinomycetes</taxon>
        <taxon>Kitasatosporales</taxon>
        <taxon>Streptomycetaceae</taxon>
        <taxon>Streptomyces</taxon>
    </lineage>
</organism>
<protein>
    <submittedName>
        <fullName evidence="3">Protease inhibitor I9 family protein</fullName>
    </submittedName>
</protein>
<evidence type="ECO:0000313" key="4">
    <source>
        <dbReference type="Proteomes" id="UP001610631"/>
    </source>
</evidence>
<feature type="chain" id="PRO_5045538029" evidence="1">
    <location>
        <begin position="30"/>
        <end position="112"/>
    </location>
</feature>
<dbReference type="SUPFAM" id="SSF54897">
    <property type="entry name" value="Protease propeptides/inhibitors"/>
    <property type="match status" value="1"/>
</dbReference>
<evidence type="ECO:0000259" key="2">
    <source>
        <dbReference type="Pfam" id="PF05922"/>
    </source>
</evidence>
<comment type="caution">
    <text evidence="3">The sequence shown here is derived from an EMBL/GenBank/DDBJ whole genome shotgun (WGS) entry which is preliminary data.</text>
</comment>
<dbReference type="GO" id="GO:0030414">
    <property type="term" value="F:peptidase inhibitor activity"/>
    <property type="evidence" value="ECO:0007669"/>
    <property type="project" value="UniProtKB-KW"/>
</dbReference>
<evidence type="ECO:0000313" key="3">
    <source>
        <dbReference type="EMBL" id="MFH7593534.1"/>
    </source>
</evidence>
<keyword evidence="4" id="KW-1185">Reference proteome</keyword>
<reference evidence="3 4" key="1">
    <citation type="submission" date="2024-03" db="EMBL/GenBank/DDBJ databases">
        <title>Whole genome sequencing of Streptomyces racemochromogenes, to identify antimicrobial biosynthetic gene clusters.</title>
        <authorList>
            <person name="Suryawanshi P."/>
            <person name="Krishnaraj P.U."/>
            <person name="Arun Y.P."/>
            <person name="Suryawanshi M.P."/>
            <person name="Rakshit O."/>
        </authorList>
    </citation>
    <scope>NUCLEOTIDE SEQUENCE [LARGE SCALE GENOMIC DNA]</scope>
    <source>
        <strain evidence="3 4">AUDT626</strain>
    </source>
</reference>
<dbReference type="InterPro" id="IPR037045">
    <property type="entry name" value="S8pro/Inhibitor_I9_sf"/>
</dbReference>
<dbReference type="InterPro" id="IPR010259">
    <property type="entry name" value="S8pro/Inhibitor_I9"/>
</dbReference>
<dbReference type="EMBL" id="JBBDHD010000001">
    <property type="protein sequence ID" value="MFH7593534.1"/>
    <property type="molecule type" value="Genomic_DNA"/>
</dbReference>
<keyword evidence="3" id="KW-0646">Protease inhibitor</keyword>
<sequence length="112" mass="11112">MTARVSRALSVTVAVLAAVAVLPLSTAAAAPAPVRGPAPRTAPADWPSYIVTVRRGVDPAAVAAQVGGVRPDRYFHHALNGFAARLSPGQVADVAALPGVLAVEADGSAGPA</sequence>
<name>A0ABW7P5L9_9ACTN</name>
<feature type="domain" description="Inhibitor I9" evidence="2">
    <location>
        <begin position="72"/>
        <end position="106"/>
    </location>
</feature>
<proteinExistence type="predicted"/>
<dbReference type="Pfam" id="PF05922">
    <property type="entry name" value="Inhibitor_I9"/>
    <property type="match status" value="1"/>
</dbReference>
<gene>
    <name evidence="3" type="ORF">WDV06_00310</name>
</gene>
<accession>A0ABW7P5L9</accession>
<feature type="signal peptide" evidence="1">
    <location>
        <begin position="1"/>
        <end position="29"/>
    </location>
</feature>
<evidence type="ECO:0000256" key="1">
    <source>
        <dbReference type="SAM" id="SignalP"/>
    </source>
</evidence>
<keyword evidence="1" id="KW-0732">Signal</keyword>
<dbReference type="Gene3D" id="3.30.70.80">
    <property type="entry name" value="Peptidase S8 propeptide/proteinase inhibitor I9"/>
    <property type="match status" value="1"/>
</dbReference>